<evidence type="ECO:0000313" key="3">
    <source>
        <dbReference type="Proteomes" id="UP000236291"/>
    </source>
</evidence>
<feature type="non-terminal residue" evidence="2">
    <location>
        <position position="52"/>
    </location>
</feature>
<gene>
    <name evidence="2" type="ORF">L195_g033751</name>
</gene>
<feature type="domain" description="Reverse transcriptase Ty1/copia-type" evidence="1">
    <location>
        <begin position="3"/>
        <end position="45"/>
    </location>
</feature>
<dbReference type="Proteomes" id="UP000236291">
    <property type="component" value="Unassembled WGS sequence"/>
</dbReference>
<reference evidence="2 3" key="2">
    <citation type="journal article" date="2017" name="Front. Plant Sci.">
        <title>Gene Classification and Mining of Molecular Markers Useful in Red Clover (Trifolium pratense) Breeding.</title>
        <authorList>
            <person name="Istvanek J."/>
            <person name="Dluhosova J."/>
            <person name="Dluhos P."/>
            <person name="Patkova L."/>
            <person name="Nedelnik J."/>
            <person name="Repkova J."/>
        </authorList>
    </citation>
    <scope>NUCLEOTIDE SEQUENCE [LARGE SCALE GENOMIC DNA]</scope>
    <source>
        <strain evidence="3">cv. Tatra</strain>
        <tissue evidence="2">Young leaves</tissue>
    </source>
</reference>
<dbReference type="Pfam" id="PF07727">
    <property type="entry name" value="RVT_2"/>
    <property type="match status" value="1"/>
</dbReference>
<comment type="caution">
    <text evidence="2">The sequence shown here is derived from an EMBL/GenBank/DDBJ whole genome shotgun (WGS) entry which is preliminary data.</text>
</comment>
<dbReference type="InterPro" id="IPR013103">
    <property type="entry name" value="RVT_2"/>
</dbReference>
<evidence type="ECO:0000259" key="1">
    <source>
        <dbReference type="Pfam" id="PF07727"/>
    </source>
</evidence>
<dbReference type="AlphaFoldDB" id="A0A2K3LGW7"/>
<reference evidence="2 3" key="1">
    <citation type="journal article" date="2014" name="Am. J. Bot.">
        <title>Genome assembly and annotation for red clover (Trifolium pratense; Fabaceae).</title>
        <authorList>
            <person name="Istvanek J."/>
            <person name="Jaros M."/>
            <person name="Krenek A."/>
            <person name="Repkova J."/>
        </authorList>
    </citation>
    <scope>NUCLEOTIDE SEQUENCE [LARGE SCALE GENOMIC DNA]</scope>
    <source>
        <strain evidence="3">cv. Tatra</strain>
        <tissue evidence="2">Young leaves</tissue>
    </source>
</reference>
<proteinExistence type="predicted"/>
<dbReference type="EMBL" id="ASHM01032918">
    <property type="protein sequence ID" value="PNX77780.1"/>
    <property type="molecule type" value="Genomic_DNA"/>
</dbReference>
<protein>
    <recommendedName>
        <fullName evidence="1">Reverse transcriptase Ty1/copia-type domain-containing protein</fullName>
    </recommendedName>
</protein>
<organism evidence="2 3">
    <name type="scientific">Trifolium pratense</name>
    <name type="common">Red clover</name>
    <dbReference type="NCBI Taxonomy" id="57577"/>
    <lineage>
        <taxon>Eukaryota</taxon>
        <taxon>Viridiplantae</taxon>
        <taxon>Streptophyta</taxon>
        <taxon>Embryophyta</taxon>
        <taxon>Tracheophyta</taxon>
        <taxon>Spermatophyta</taxon>
        <taxon>Magnoliopsida</taxon>
        <taxon>eudicotyledons</taxon>
        <taxon>Gunneridae</taxon>
        <taxon>Pentapetalae</taxon>
        <taxon>rosids</taxon>
        <taxon>fabids</taxon>
        <taxon>Fabales</taxon>
        <taxon>Fabaceae</taxon>
        <taxon>Papilionoideae</taxon>
        <taxon>50 kb inversion clade</taxon>
        <taxon>NPAAA clade</taxon>
        <taxon>Hologalegina</taxon>
        <taxon>IRL clade</taxon>
        <taxon>Trifolieae</taxon>
        <taxon>Trifolium</taxon>
    </lineage>
</organism>
<evidence type="ECO:0000313" key="2">
    <source>
        <dbReference type="EMBL" id="PNX77780.1"/>
    </source>
</evidence>
<name>A0A2K3LGW7_TRIPR</name>
<sequence>MTTVHLLLAIAATQNWNLQQLDVNNAFLHGDLEEEVYMKIPPGFTPPRPNVV</sequence>
<accession>A0A2K3LGW7</accession>